<dbReference type="EMBL" id="CP121252">
    <property type="protein sequence ID" value="WFP17199.1"/>
    <property type="molecule type" value="Genomic_DNA"/>
</dbReference>
<accession>A0ABY8H7S5</accession>
<keyword evidence="2" id="KW-1185">Reference proteome</keyword>
<reference evidence="1 2" key="1">
    <citation type="submission" date="2023-04" db="EMBL/GenBank/DDBJ databases">
        <title>Funneling lignin-derived compounds into biodiesel using alkali-halophilic Citricoccus sp. P2.</title>
        <authorList>
            <person name="Luo C.-B."/>
        </authorList>
    </citation>
    <scope>NUCLEOTIDE SEQUENCE [LARGE SCALE GENOMIC DNA]</scope>
    <source>
        <strain evidence="1 2">P2</strain>
    </source>
</reference>
<sequence>MPLGPFARRRQAKKDDDELGHELWRRAHDWFRRSLDRYWQVVNEAEGSVPVEEHNGLVHAGNVLTDVADRVRSLCVRAHALYPGAGMDVPSGAQDVHRVLSRAANHLATVAQAAAMFRLGQTDVLTVGRRAERVIEDVDEAERLAAQWEESTGR</sequence>
<evidence type="ECO:0000313" key="1">
    <source>
        <dbReference type="EMBL" id="WFP17199.1"/>
    </source>
</evidence>
<proteinExistence type="predicted"/>
<protein>
    <recommendedName>
        <fullName evidence="3">SAV-6107-like HEPN domain-containing protein</fullName>
    </recommendedName>
</protein>
<evidence type="ECO:0008006" key="3">
    <source>
        <dbReference type="Google" id="ProtNLM"/>
    </source>
</evidence>
<organism evidence="1 2">
    <name type="scientific">Citricoccus muralis</name>
    <dbReference type="NCBI Taxonomy" id="169134"/>
    <lineage>
        <taxon>Bacteria</taxon>
        <taxon>Bacillati</taxon>
        <taxon>Actinomycetota</taxon>
        <taxon>Actinomycetes</taxon>
        <taxon>Micrococcales</taxon>
        <taxon>Micrococcaceae</taxon>
        <taxon>Citricoccus</taxon>
    </lineage>
</organism>
<gene>
    <name evidence="1" type="ORF">P8192_03490</name>
</gene>
<dbReference type="RefSeq" id="WP_278158541.1">
    <property type="nucleotide sequence ID" value="NZ_CP121252.1"/>
</dbReference>
<dbReference type="Proteomes" id="UP001219037">
    <property type="component" value="Chromosome"/>
</dbReference>
<evidence type="ECO:0000313" key="2">
    <source>
        <dbReference type="Proteomes" id="UP001219037"/>
    </source>
</evidence>
<name>A0ABY8H7S5_9MICC</name>